<dbReference type="InterPro" id="IPR000391">
    <property type="entry name" value="Rng_hydr_dOase-bsu"/>
</dbReference>
<dbReference type="EMBL" id="SMLL01000003">
    <property type="protein sequence ID" value="TFZ01238.1"/>
    <property type="molecule type" value="Genomic_DNA"/>
</dbReference>
<comment type="caution">
    <text evidence="3">The sequence shown here is derived from an EMBL/GenBank/DDBJ whole genome shotgun (WGS) entry which is preliminary data.</text>
</comment>
<accession>A0A4Z0BSK0</accession>
<evidence type="ECO:0000313" key="3">
    <source>
        <dbReference type="EMBL" id="TFZ01238.1"/>
    </source>
</evidence>
<dbReference type="SUPFAM" id="SSF54427">
    <property type="entry name" value="NTF2-like"/>
    <property type="match status" value="1"/>
</dbReference>
<evidence type="ECO:0000256" key="1">
    <source>
        <dbReference type="ARBA" id="ARBA00009570"/>
    </source>
</evidence>
<evidence type="ECO:0008006" key="5">
    <source>
        <dbReference type="Google" id="ProtNLM"/>
    </source>
</evidence>
<dbReference type="Proteomes" id="UP000297564">
    <property type="component" value="Unassembled WGS sequence"/>
</dbReference>
<protein>
    <recommendedName>
        <fullName evidence="5">Aromatic-ring-hydroxylating dioxygenase subunit beta</fullName>
    </recommendedName>
</protein>
<dbReference type="Pfam" id="PF00866">
    <property type="entry name" value="Ring_hydroxyl_B"/>
    <property type="match status" value="1"/>
</dbReference>
<dbReference type="Gene3D" id="3.10.450.50">
    <property type="match status" value="1"/>
</dbReference>
<dbReference type="RefSeq" id="WP_135284536.1">
    <property type="nucleotide sequence ID" value="NZ_SMLL01000003.1"/>
</dbReference>
<reference evidence="3 4" key="1">
    <citation type="submission" date="2019-03" db="EMBL/GenBank/DDBJ databases">
        <title>Ramlibacter rhizophilus CCTCC AB2015357, whole genome shotgun sequence.</title>
        <authorList>
            <person name="Zhang X."/>
            <person name="Feng G."/>
            <person name="Zhu H."/>
        </authorList>
    </citation>
    <scope>NUCLEOTIDE SEQUENCE [LARGE SCALE GENOMIC DNA]</scope>
    <source>
        <strain evidence="3 4">CCTCC AB2015357</strain>
    </source>
</reference>
<organism evidence="3 4">
    <name type="scientific">Ramlibacter rhizophilus</name>
    <dbReference type="NCBI Taxonomy" id="1781167"/>
    <lineage>
        <taxon>Bacteria</taxon>
        <taxon>Pseudomonadati</taxon>
        <taxon>Pseudomonadota</taxon>
        <taxon>Betaproteobacteria</taxon>
        <taxon>Burkholderiales</taxon>
        <taxon>Comamonadaceae</taxon>
        <taxon>Ramlibacter</taxon>
    </lineage>
</organism>
<dbReference type="GO" id="GO:0016491">
    <property type="term" value="F:oxidoreductase activity"/>
    <property type="evidence" value="ECO:0007669"/>
    <property type="project" value="UniProtKB-KW"/>
</dbReference>
<proteinExistence type="inferred from homology"/>
<sequence length="167" mass="19703">MNRTEAHFIAQDHLAREGLLLDRLDWDAWLDLYREDAVYWVPGWIDEDTLTTDVRRQVSLVWHTRRDELLDRVVRIRSRKSVTAMPLPRTTHSTSNVLVESAEPGRIVAAASFIVHEHHPRLRRNDVLFGRYEFEIVQEAGDAWRYARKKTILQNDLIPTLVDFYNI</sequence>
<evidence type="ECO:0000313" key="4">
    <source>
        <dbReference type="Proteomes" id="UP000297564"/>
    </source>
</evidence>
<comment type="similarity">
    <text evidence="1">Belongs to the bacterial ring-hydroxylating dioxygenase beta subunit family.</text>
</comment>
<dbReference type="PANTHER" id="PTHR41534">
    <property type="entry name" value="BLR3401 PROTEIN"/>
    <property type="match status" value="1"/>
</dbReference>
<dbReference type="AlphaFoldDB" id="A0A4Z0BSK0"/>
<keyword evidence="2" id="KW-0560">Oxidoreductase</keyword>
<dbReference type="CDD" id="cd00667">
    <property type="entry name" value="ring_hydroxylating_dioxygenases_beta"/>
    <property type="match status" value="1"/>
</dbReference>
<keyword evidence="4" id="KW-1185">Reference proteome</keyword>
<dbReference type="OrthoDB" id="7062869at2"/>
<evidence type="ECO:0000256" key="2">
    <source>
        <dbReference type="ARBA" id="ARBA00023002"/>
    </source>
</evidence>
<dbReference type="GO" id="GO:0019380">
    <property type="term" value="P:3-phenylpropionate catabolic process"/>
    <property type="evidence" value="ECO:0007669"/>
    <property type="project" value="TreeGrafter"/>
</dbReference>
<gene>
    <name evidence="3" type="ORF">EZ242_07600</name>
</gene>
<name>A0A4Z0BSK0_9BURK</name>
<dbReference type="InterPro" id="IPR032710">
    <property type="entry name" value="NTF2-like_dom_sf"/>
</dbReference>
<dbReference type="PANTHER" id="PTHR41534:SF1">
    <property type="entry name" value="BLR3401 PROTEIN"/>
    <property type="match status" value="1"/>
</dbReference>